<reference evidence="1" key="1">
    <citation type="submission" date="2014-09" db="EMBL/GenBank/DDBJ databases">
        <authorList>
            <person name="Magalhaes I.L.F."/>
            <person name="Oliveira U."/>
            <person name="Santos F.R."/>
            <person name="Vidigal T.H.D.A."/>
            <person name="Brescovit A.D."/>
            <person name="Santos A.J."/>
        </authorList>
    </citation>
    <scope>NUCLEOTIDE SEQUENCE</scope>
    <source>
        <tissue evidence="1">Shoot tissue taken approximately 20 cm above the soil surface</tissue>
    </source>
</reference>
<dbReference type="EMBL" id="GBRH01282873">
    <property type="protein sequence ID" value="JAD15022.1"/>
    <property type="molecule type" value="Transcribed_RNA"/>
</dbReference>
<protein>
    <submittedName>
        <fullName evidence="1">Uncharacterized protein</fullName>
    </submittedName>
</protein>
<name>A0A0A8XTH6_ARUDO</name>
<reference evidence="1" key="2">
    <citation type="journal article" date="2015" name="Data Brief">
        <title>Shoot transcriptome of the giant reed, Arundo donax.</title>
        <authorList>
            <person name="Barrero R.A."/>
            <person name="Guerrero F.D."/>
            <person name="Moolhuijzen P."/>
            <person name="Goolsby J.A."/>
            <person name="Tidwell J."/>
            <person name="Bellgard S.E."/>
            <person name="Bellgard M.I."/>
        </authorList>
    </citation>
    <scope>NUCLEOTIDE SEQUENCE</scope>
    <source>
        <tissue evidence="1">Shoot tissue taken approximately 20 cm above the soil surface</tissue>
    </source>
</reference>
<dbReference type="AlphaFoldDB" id="A0A0A8XTH6"/>
<organism evidence="1">
    <name type="scientific">Arundo donax</name>
    <name type="common">Giant reed</name>
    <name type="synonym">Donax arundinaceus</name>
    <dbReference type="NCBI Taxonomy" id="35708"/>
    <lineage>
        <taxon>Eukaryota</taxon>
        <taxon>Viridiplantae</taxon>
        <taxon>Streptophyta</taxon>
        <taxon>Embryophyta</taxon>
        <taxon>Tracheophyta</taxon>
        <taxon>Spermatophyta</taxon>
        <taxon>Magnoliopsida</taxon>
        <taxon>Liliopsida</taxon>
        <taxon>Poales</taxon>
        <taxon>Poaceae</taxon>
        <taxon>PACMAD clade</taxon>
        <taxon>Arundinoideae</taxon>
        <taxon>Arundineae</taxon>
        <taxon>Arundo</taxon>
    </lineage>
</organism>
<evidence type="ECO:0000313" key="1">
    <source>
        <dbReference type="EMBL" id="JAD15022.1"/>
    </source>
</evidence>
<sequence length="37" mass="4069">MKQLPGYAAPDDIPQPMISMYNSHCPVPLPIPISCRS</sequence>
<proteinExistence type="predicted"/>
<accession>A0A0A8XTH6</accession>